<dbReference type="AlphaFoldDB" id="A0A7X3JZ28"/>
<comment type="caution">
    <text evidence="1">The sequence shown here is derived from an EMBL/GenBank/DDBJ whole genome shotgun (WGS) entry which is preliminary data.</text>
</comment>
<evidence type="ECO:0000313" key="1">
    <source>
        <dbReference type="EMBL" id="MVO99525.1"/>
    </source>
</evidence>
<proteinExistence type="predicted"/>
<reference evidence="1 2" key="1">
    <citation type="journal article" date="2019" name="Microorganisms">
        <title>Paenibacillus lutrae sp. nov., A Chitinolytic Species Isolated from A River Otter in Castril Natural Park, Granada, Spain.</title>
        <authorList>
            <person name="Rodriguez M."/>
            <person name="Reina J.C."/>
            <person name="Bejar V."/>
            <person name="Llamas I."/>
        </authorList>
    </citation>
    <scope>NUCLEOTIDE SEQUENCE [LARGE SCALE GENOMIC DNA]</scope>
    <source>
        <strain evidence="1 2">N10</strain>
    </source>
</reference>
<sequence>MLIKDDRDSLENLKLFVEDWAGPVLPEYGLKEEEVPAYFPKPLRDLYLFAGNWPVNSRSSRKKSPANGQPAIFQIQDILMSVENTIRSQGRISFITENQGNWTCEVEEGNDESPVYCNAAALWDDTVKGHERVCNSLQHFLVTFCLQELMFSSRFVGAIQADLKQELFREQLEPIWLDGYYVFKEPTHSFYLCANKLLIMDYAGLWYASNDESALSLINNRGLVHSL</sequence>
<dbReference type="OrthoDB" id="2561866at2"/>
<organism evidence="1 2">
    <name type="scientific">Paenibacillus lutrae</name>
    <dbReference type="NCBI Taxonomy" id="2078573"/>
    <lineage>
        <taxon>Bacteria</taxon>
        <taxon>Bacillati</taxon>
        <taxon>Bacillota</taxon>
        <taxon>Bacilli</taxon>
        <taxon>Bacillales</taxon>
        <taxon>Paenibacillaceae</taxon>
        <taxon>Paenibacillus</taxon>
    </lineage>
</organism>
<name>A0A7X3JZ28_9BACL</name>
<dbReference type="RefSeq" id="WP_157334527.1">
    <property type="nucleotide sequence ID" value="NZ_RHLK01000003.1"/>
</dbReference>
<accession>A0A7X3JZ28</accession>
<dbReference type="EMBL" id="RHLK01000003">
    <property type="protein sequence ID" value="MVO99525.1"/>
    <property type="molecule type" value="Genomic_DNA"/>
</dbReference>
<protein>
    <submittedName>
        <fullName evidence="1">Uncharacterized protein</fullName>
    </submittedName>
</protein>
<dbReference type="Proteomes" id="UP000490800">
    <property type="component" value="Unassembled WGS sequence"/>
</dbReference>
<keyword evidence="2" id="KW-1185">Reference proteome</keyword>
<gene>
    <name evidence="1" type="ORF">EDM21_08280</name>
</gene>
<evidence type="ECO:0000313" key="2">
    <source>
        <dbReference type="Proteomes" id="UP000490800"/>
    </source>
</evidence>